<keyword evidence="3" id="KW-1185">Reference proteome</keyword>
<dbReference type="STRING" id="1400863.BN873_460006"/>
<evidence type="ECO:0000313" key="2">
    <source>
        <dbReference type="EMBL" id="CDI03202.1"/>
    </source>
</evidence>
<dbReference type="Gene3D" id="2.60.120.620">
    <property type="entry name" value="q2cbj1_9rhob like domain"/>
    <property type="match status" value="1"/>
</dbReference>
<dbReference type="Proteomes" id="UP000035760">
    <property type="component" value="Unassembled WGS sequence"/>
</dbReference>
<dbReference type="AlphaFoldDB" id="W6M6A0"/>
<organism evidence="2 3">
    <name type="scientific">Candidatus Competibacter denitrificans Run_A_D11</name>
    <dbReference type="NCBI Taxonomy" id="1400863"/>
    <lineage>
        <taxon>Bacteria</taxon>
        <taxon>Pseudomonadati</taxon>
        <taxon>Pseudomonadota</taxon>
        <taxon>Gammaproteobacteria</taxon>
        <taxon>Candidatus Competibacteraceae</taxon>
        <taxon>Candidatus Competibacter</taxon>
    </lineage>
</organism>
<reference evidence="2" key="2">
    <citation type="submission" date="2014-03" db="EMBL/GenBank/DDBJ databases">
        <title>Candidatus Competibacter-lineage genomes retrieved from metagenomes reveal functional metabolic diversity.</title>
        <authorList>
            <person name="McIlroy S.J."/>
            <person name="Albertsen M."/>
            <person name="Andresen E.K."/>
            <person name="Saunders A.M."/>
            <person name="Kristiansen R."/>
            <person name="Stokholm-Bjerregaard M."/>
            <person name="Nielsen K.L."/>
            <person name="Nielsen P.H."/>
        </authorList>
    </citation>
    <scope>NUCLEOTIDE SEQUENCE</scope>
    <source>
        <strain evidence="2">Run_A_D11</strain>
    </source>
</reference>
<dbReference type="EMBL" id="CBTJ020000054">
    <property type="protein sequence ID" value="CDI03202.1"/>
    <property type="molecule type" value="Genomic_DNA"/>
</dbReference>
<evidence type="ECO:0000259" key="1">
    <source>
        <dbReference type="PROSITE" id="PS51471"/>
    </source>
</evidence>
<dbReference type="PANTHER" id="PTHR33099">
    <property type="entry name" value="FE2OG DIOXYGENASE DOMAIN-CONTAINING PROTEIN"/>
    <property type="match status" value="1"/>
</dbReference>
<comment type="caution">
    <text evidence="2">The sequence shown here is derived from an EMBL/GenBank/DDBJ whole genome shotgun (WGS) entry which is preliminary data.</text>
</comment>
<dbReference type="PROSITE" id="PS51471">
    <property type="entry name" value="FE2OG_OXY"/>
    <property type="match status" value="1"/>
</dbReference>
<dbReference type="OrthoDB" id="9782970at2"/>
<gene>
    <name evidence="2" type="ORF">BN873_460006</name>
</gene>
<dbReference type="InterPro" id="IPR005123">
    <property type="entry name" value="Oxoglu/Fe-dep_dioxygenase_dom"/>
</dbReference>
<proteinExistence type="predicted"/>
<accession>W6M6A0</accession>
<dbReference type="PANTHER" id="PTHR33099:SF7">
    <property type="entry name" value="MYND-TYPE DOMAIN-CONTAINING PROTEIN"/>
    <property type="match status" value="1"/>
</dbReference>
<reference evidence="2" key="1">
    <citation type="submission" date="2013-07" db="EMBL/GenBank/DDBJ databases">
        <authorList>
            <person name="McIlroy S."/>
        </authorList>
    </citation>
    <scope>NUCLEOTIDE SEQUENCE [LARGE SCALE GENOMIC DNA]</scope>
    <source>
        <strain evidence="2">Run_A_D11</strain>
    </source>
</reference>
<dbReference type="Pfam" id="PF13640">
    <property type="entry name" value="2OG-FeII_Oxy_3"/>
    <property type="match status" value="1"/>
</dbReference>
<protein>
    <recommendedName>
        <fullName evidence="1">Fe2OG dioxygenase domain-containing protein</fullName>
    </recommendedName>
</protein>
<dbReference type="RefSeq" id="WP_048673763.1">
    <property type="nucleotide sequence ID" value="NZ_CBTJ020000054.1"/>
</dbReference>
<dbReference type="InterPro" id="IPR044862">
    <property type="entry name" value="Pro_4_hyd_alph_FE2OG_OXY"/>
</dbReference>
<sequence length="770" mass="85600">MVTITTALAKILQKIQRPGDFYASGVTEIFTPSLAVTGIGPIALPLLPVQAEQLIAVAEQAPYGRGEETLVDTQVRRTWQIEAARVELGGRHWQSALDRIVKQAVTGLGVSQPVTAELYKLLVYDAGSFFVSHRDTEKAPGMFATLIIVLPSPYTGGELRIQHGDREARLDLQRTDPSEVAFAAFYADCLHEILPITSGWRLTLVYNLLLRPAKGRLPEPPSYQAEQAIIVKLLRDWTAAKNSPDDDSPEKLIYPLQHAYTPAALAFDTLKGADAAIASALIPAAEQADCDLHLALVSIKESGPAEYEDYYSSRRRRGRSDHDEESFEIVEVADRTTTLSEWQRADGKTAELGEFPFEDNELCPPDAFDKLKPDEQHFQEATGNEGASFERTYRRAGLVLWPRTRWLAVLNGGGLSVTLPYLEELTQDWVASGADCDAAQWREAHELTSHMLRTWPNIEPYEGPYIEQRSTASIETRMLTLLNQLRDSERITNFISETAAVGIYSEDQNVALVEALALLPTAQAADFLQCIVSRNAARAPAACSDLLVRCAALPVISSKMDLAAIAHSVVDALPQDPAVSQQYSWQRRSPVRRDFVVTILHALNRIDPALAQRAVVHMLAYPKTYDFDRVLVPAALIVSQTAADQEQPASQQLANACLTHLHARIAEDLQPPANWYRDSTLRCQCGYCAELSRFLADPEQQMWTFKAIGGIRDHVEESIRSNQCDLDYITDKRGRPFTLVCSKNQASYDRRVQQRQKDLKDAAQLKAIAI</sequence>
<evidence type="ECO:0000313" key="3">
    <source>
        <dbReference type="Proteomes" id="UP000035760"/>
    </source>
</evidence>
<feature type="domain" description="Fe2OG dioxygenase" evidence="1">
    <location>
        <begin position="115"/>
        <end position="212"/>
    </location>
</feature>
<name>W6M6A0_9GAMM</name>